<keyword evidence="6" id="KW-0479">Metal-binding</keyword>
<sequence length="502" mass="57413">MHVAISPTDIWTTATNPFGNGYYQGDVDASLEAASACPGVYAKGAYPGQLQREKEARLGKCIRQISNNCKEMLKRKMEEIELYNSTINQPNSHNTFRRHKCFNCKQRGHIIKTCPMMKQKEEIEKIGNRSETAKANNKGLMASKPSVSIKYPESIHLETKCMLKGTDQGHWDNIWYVSNNTNVHLCSKLSLFCNIKEKFAANKLDDQMKILFTYGLGEVVINNGDEGYLIPGVSYAPEVTLNILSLELLERQGFEIIYEHNTCRLVYMFKDPKGQNFNEDRLRVMHNKYLEEYFETLDSSAQQNNSFGLVSMQDDVIEIKGTLYSTKETIFNEYVAFLNLVKQDEIISQQWDTFRESVYFGKEFGTIGEILGLSKQDEEEVKNCYIQYLDIFTSYYKTVKVPNQDQRSNLDIPARTLEVGKRYTCPTSHQCDFGESSAPNLEVANTKGKEKIEHFGVILEEEDHDRRQFHPTQPNKGPTLNNGIKIKEEETSSTSSEDLVIV</sequence>
<feature type="region of interest" description="Disordered" evidence="7">
    <location>
        <begin position="465"/>
        <end position="502"/>
    </location>
</feature>
<dbReference type="InterPro" id="IPR006766">
    <property type="entry name" value="EXORDIUM-like"/>
</dbReference>
<gene>
    <name evidence="9" type="ORF">Tco_1015227</name>
</gene>
<keyword evidence="10" id="KW-1185">Reference proteome</keyword>
<feature type="domain" description="CCHC-type" evidence="8">
    <location>
        <begin position="100"/>
        <end position="115"/>
    </location>
</feature>
<evidence type="ECO:0000256" key="6">
    <source>
        <dbReference type="PROSITE-ProRule" id="PRU00047"/>
    </source>
</evidence>
<dbReference type="GO" id="GO:0003677">
    <property type="term" value="F:DNA binding"/>
    <property type="evidence" value="ECO:0007669"/>
    <property type="project" value="UniProtKB-KW"/>
</dbReference>
<comment type="subcellular location">
    <subcellularLocation>
        <location evidence="1">Secreted</location>
        <location evidence="1">Extracellular space</location>
        <location evidence="1">Apoplast</location>
    </subcellularLocation>
</comment>
<evidence type="ECO:0000259" key="8">
    <source>
        <dbReference type="PROSITE" id="PS50158"/>
    </source>
</evidence>
<keyword evidence="6" id="KW-0863">Zinc-finger</keyword>
<dbReference type="Gene3D" id="4.10.60.10">
    <property type="entry name" value="Zinc finger, CCHC-type"/>
    <property type="match status" value="1"/>
</dbReference>
<keyword evidence="6" id="KW-0862">Zinc</keyword>
<proteinExistence type="inferred from homology"/>
<organism evidence="9 10">
    <name type="scientific">Tanacetum coccineum</name>
    <dbReference type="NCBI Taxonomy" id="301880"/>
    <lineage>
        <taxon>Eukaryota</taxon>
        <taxon>Viridiplantae</taxon>
        <taxon>Streptophyta</taxon>
        <taxon>Embryophyta</taxon>
        <taxon>Tracheophyta</taxon>
        <taxon>Spermatophyta</taxon>
        <taxon>Magnoliopsida</taxon>
        <taxon>eudicotyledons</taxon>
        <taxon>Gunneridae</taxon>
        <taxon>Pentapetalae</taxon>
        <taxon>asterids</taxon>
        <taxon>campanulids</taxon>
        <taxon>Asterales</taxon>
        <taxon>Asteraceae</taxon>
        <taxon>Asteroideae</taxon>
        <taxon>Anthemideae</taxon>
        <taxon>Anthemidinae</taxon>
        <taxon>Tanacetum</taxon>
    </lineage>
</organism>
<evidence type="ECO:0000256" key="3">
    <source>
        <dbReference type="ARBA" id="ARBA00022525"/>
    </source>
</evidence>
<feature type="compositionally biased region" description="Low complexity" evidence="7">
    <location>
        <begin position="492"/>
        <end position="502"/>
    </location>
</feature>
<dbReference type="Proteomes" id="UP001151760">
    <property type="component" value="Unassembled WGS sequence"/>
</dbReference>
<evidence type="ECO:0000256" key="1">
    <source>
        <dbReference type="ARBA" id="ARBA00004271"/>
    </source>
</evidence>
<protein>
    <submittedName>
        <fullName evidence="9">ARID DNA-binding domain-containing protein</fullName>
    </submittedName>
</protein>
<evidence type="ECO:0000313" key="9">
    <source>
        <dbReference type="EMBL" id="GJT63747.1"/>
    </source>
</evidence>
<reference evidence="9" key="2">
    <citation type="submission" date="2022-01" db="EMBL/GenBank/DDBJ databases">
        <authorList>
            <person name="Yamashiro T."/>
            <person name="Shiraishi A."/>
            <person name="Satake H."/>
            <person name="Nakayama K."/>
        </authorList>
    </citation>
    <scope>NUCLEOTIDE SEQUENCE</scope>
</reference>
<dbReference type="EMBL" id="BQNB010017486">
    <property type="protein sequence ID" value="GJT63747.1"/>
    <property type="molecule type" value="Genomic_DNA"/>
</dbReference>
<accession>A0ABQ5FM08</accession>
<evidence type="ECO:0000313" key="10">
    <source>
        <dbReference type="Proteomes" id="UP001151760"/>
    </source>
</evidence>
<name>A0ABQ5FM08_9ASTR</name>
<keyword evidence="4" id="KW-0732">Signal</keyword>
<evidence type="ECO:0000256" key="5">
    <source>
        <dbReference type="ARBA" id="ARBA00023591"/>
    </source>
</evidence>
<comment type="caution">
    <text evidence="9">The sequence shown here is derived from an EMBL/GenBank/DDBJ whole genome shotgun (WGS) entry which is preliminary data.</text>
</comment>
<dbReference type="SMART" id="SM00343">
    <property type="entry name" value="ZnF_C2HC"/>
    <property type="match status" value="1"/>
</dbReference>
<evidence type="ECO:0000256" key="7">
    <source>
        <dbReference type="SAM" id="MobiDB-lite"/>
    </source>
</evidence>
<dbReference type="Pfam" id="PF04674">
    <property type="entry name" value="Phi_1"/>
    <property type="match status" value="1"/>
</dbReference>
<dbReference type="SUPFAM" id="SSF57756">
    <property type="entry name" value="Retrovirus zinc finger-like domains"/>
    <property type="match status" value="1"/>
</dbReference>
<keyword evidence="2" id="KW-0052">Apoplast</keyword>
<evidence type="ECO:0000256" key="2">
    <source>
        <dbReference type="ARBA" id="ARBA00022523"/>
    </source>
</evidence>
<comment type="similarity">
    <text evidence="5">Belongs to the EXORDIUM family.</text>
</comment>
<dbReference type="PANTHER" id="PTHR46410:SF26">
    <property type="entry name" value="BULB-TYPE LECTIN DOMAIN-CONTAINING PROTEIN-RELATED"/>
    <property type="match status" value="1"/>
</dbReference>
<keyword evidence="9" id="KW-0238">DNA-binding</keyword>
<dbReference type="InterPro" id="IPR001878">
    <property type="entry name" value="Znf_CCHC"/>
</dbReference>
<reference evidence="9" key="1">
    <citation type="journal article" date="2022" name="Int. J. Mol. Sci.">
        <title>Draft Genome of Tanacetum Coccineum: Genomic Comparison of Closely Related Tanacetum-Family Plants.</title>
        <authorList>
            <person name="Yamashiro T."/>
            <person name="Shiraishi A."/>
            <person name="Nakayama K."/>
            <person name="Satake H."/>
        </authorList>
    </citation>
    <scope>NUCLEOTIDE SEQUENCE</scope>
</reference>
<feature type="compositionally biased region" description="Polar residues" evidence="7">
    <location>
        <begin position="470"/>
        <end position="482"/>
    </location>
</feature>
<evidence type="ECO:0000256" key="4">
    <source>
        <dbReference type="ARBA" id="ARBA00022729"/>
    </source>
</evidence>
<keyword evidence="3" id="KW-0964">Secreted</keyword>
<dbReference type="PANTHER" id="PTHR46410">
    <property type="entry name" value="AT-RICH INTERACTIVE DOMAIN-CONTAINING PROTEIN 2"/>
    <property type="match status" value="1"/>
</dbReference>
<dbReference type="InterPro" id="IPR036875">
    <property type="entry name" value="Znf_CCHC_sf"/>
</dbReference>
<dbReference type="PROSITE" id="PS50158">
    <property type="entry name" value="ZF_CCHC"/>
    <property type="match status" value="1"/>
</dbReference>